<gene>
    <name evidence="3" type="ORF">BN1012_Phect1034</name>
</gene>
<name>X5M7S9_9HYPH</name>
<dbReference type="GO" id="GO:0016787">
    <property type="term" value="F:hydrolase activity"/>
    <property type="evidence" value="ECO:0007669"/>
    <property type="project" value="UniProtKB-KW"/>
</dbReference>
<dbReference type="PANTHER" id="PTHR48081">
    <property type="entry name" value="AB HYDROLASE SUPERFAMILY PROTEIN C4A8.06C"/>
    <property type="match status" value="1"/>
</dbReference>
<evidence type="ECO:0000313" key="3">
    <source>
        <dbReference type="EMBL" id="CDO59248.1"/>
    </source>
</evidence>
<dbReference type="InterPro" id="IPR050300">
    <property type="entry name" value="GDXG_lipolytic_enzyme"/>
</dbReference>
<dbReference type="InterPro" id="IPR013094">
    <property type="entry name" value="AB_hydrolase_3"/>
</dbReference>
<evidence type="ECO:0000259" key="2">
    <source>
        <dbReference type="Pfam" id="PF07859"/>
    </source>
</evidence>
<dbReference type="RefSeq" id="WP_171815973.1">
    <property type="nucleotide sequence ID" value="NZ_HG966617.1"/>
</dbReference>
<keyword evidence="1 3" id="KW-0378">Hydrolase</keyword>
<keyword evidence="4" id="KW-1185">Reference proteome</keyword>
<dbReference type="STRING" id="1458461.BN1012_Phect1034"/>
<dbReference type="EMBL" id="HG966617">
    <property type="protein sequence ID" value="CDO59248.1"/>
    <property type="molecule type" value="Genomic_DNA"/>
</dbReference>
<dbReference type="KEGG" id="pect:BN1012_Phect1034"/>
<dbReference type="AlphaFoldDB" id="X5M7S9"/>
<dbReference type="Pfam" id="PF07859">
    <property type="entry name" value="Abhydrolase_3"/>
    <property type="match status" value="1"/>
</dbReference>
<dbReference type="PATRIC" id="fig|1458461.3.peg.1034"/>
<dbReference type="InterPro" id="IPR029058">
    <property type="entry name" value="AB_hydrolase_fold"/>
</dbReference>
<evidence type="ECO:0000256" key="1">
    <source>
        <dbReference type="ARBA" id="ARBA00022801"/>
    </source>
</evidence>
<organism evidence="3 4">
    <name type="scientific">Candidatus Phaeomarinibacter ectocarpi</name>
    <dbReference type="NCBI Taxonomy" id="1458461"/>
    <lineage>
        <taxon>Bacteria</taxon>
        <taxon>Pseudomonadati</taxon>
        <taxon>Pseudomonadota</taxon>
        <taxon>Alphaproteobacteria</taxon>
        <taxon>Hyphomicrobiales</taxon>
        <taxon>Parvibaculaceae</taxon>
        <taxon>Candidatus Phaeomarinibacter</taxon>
    </lineage>
</organism>
<dbReference type="HOGENOM" id="CLU_012494_13_1_5"/>
<evidence type="ECO:0000313" key="4">
    <source>
        <dbReference type="Proteomes" id="UP000032160"/>
    </source>
</evidence>
<reference evidence="3 4" key="1">
    <citation type="journal article" date="2014" name="Front. Genet.">
        <title>Genome and metabolic network of "Candidatus Phaeomarinobacter ectocarpi" Ec32, a new candidate genus of Alphaproteobacteria frequently associated with brown algae.</title>
        <authorList>
            <person name="Dittami S.M."/>
            <person name="Barbeyron T."/>
            <person name="Boyen C."/>
            <person name="Cambefort J."/>
            <person name="Collet G."/>
            <person name="Delage L."/>
            <person name="Gobet A."/>
            <person name="Groisillier A."/>
            <person name="Leblanc C."/>
            <person name="Michel G."/>
            <person name="Scornet D."/>
            <person name="Siegel A."/>
            <person name="Tapia J.E."/>
            <person name="Tonon T."/>
        </authorList>
    </citation>
    <scope>NUCLEOTIDE SEQUENCE [LARGE SCALE GENOMIC DNA]</scope>
    <source>
        <strain evidence="3 4">Ec32</strain>
    </source>
</reference>
<feature type="domain" description="Alpha/beta hydrolase fold-3" evidence="2">
    <location>
        <begin position="109"/>
        <end position="307"/>
    </location>
</feature>
<accession>X5M7S9</accession>
<proteinExistence type="predicted"/>
<dbReference type="PANTHER" id="PTHR48081:SF8">
    <property type="entry name" value="ALPHA_BETA HYDROLASE FOLD-3 DOMAIN-CONTAINING PROTEIN-RELATED"/>
    <property type="match status" value="1"/>
</dbReference>
<dbReference type="EC" id="3.1.1.-" evidence="3"/>
<sequence>MSKLHFSGPLMLRLKSFATLNRIAISTYLRHAVGRRLAPDWDANLEIGIRFVRHQFTAAMTGGDIARGRLLFDSVQPETDDVYHVSQEPTADPKGCWYRPKGQGSGVTLLYLHGGGYTFHGGVSARYAAMLAHHTGAAVFAPDYRLTPEHPHPAQAEDAFAAWTYVTQTVAPKDIVVIGDSAGGHMSLMLLQTLKAQGLEQPSLCIGLCPWTDIGDRGASMRDNDRYDLVQGWMALKFGEWLDPQGTYGREALSPIYQDYRGTAPIYLQAGGREVLRDMIVEFAQVQQEKGADVSLDVWSDMPHVFQAYDGLKASSAEALENIVAAIKAHTEQK</sequence>
<dbReference type="Proteomes" id="UP000032160">
    <property type="component" value="Chromosome I"/>
</dbReference>
<dbReference type="Gene3D" id="3.40.50.1820">
    <property type="entry name" value="alpha/beta hydrolase"/>
    <property type="match status" value="1"/>
</dbReference>
<protein>
    <submittedName>
        <fullName evidence="3">Carbohydrate esterase|CE10</fullName>
        <ecNumber evidence="3">3.1.1.-</ecNumber>
    </submittedName>
</protein>
<dbReference type="SUPFAM" id="SSF53474">
    <property type="entry name" value="alpha/beta-Hydrolases"/>
    <property type="match status" value="1"/>
</dbReference>